<keyword evidence="1" id="KW-0472">Membrane</keyword>
<sequence length="167" mass="18478">MRLLAGALDTASIRADLNFPDAPRRVWARRSVAGALAIFLVTAIVLLALTWNNEADMRQRALDRWSAGKYTAEHPVALIAAEAIVDQRLGWFTGATTVYDVSHDEVLVTMSGGRSQYGSPPSCWRLARTDADWLRWDRLGRGPCDREGHTPAGVEGMGAETWLERSR</sequence>
<dbReference type="Proteomes" id="UP000460435">
    <property type="component" value="Unassembled WGS sequence"/>
</dbReference>
<dbReference type="AlphaFoldDB" id="A0A7K3M2M3"/>
<organism evidence="2 3">
    <name type="scientific">Phytoactinopolyspora mesophila</name>
    <dbReference type="NCBI Taxonomy" id="2650750"/>
    <lineage>
        <taxon>Bacteria</taxon>
        <taxon>Bacillati</taxon>
        <taxon>Actinomycetota</taxon>
        <taxon>Actinomycetes</taxon>
        <taxon>Jiangellales</taxon>
        <taxon>Jiangellaceae</taxon>
        <taxon>Phytoactinopolyspora</taxon>
    </lineage>
</organism>
<keyword evidence="1" id="KW-0812">Transmembrane</keyword>
<proteinExistence type="predicted"/>
<evidence type="ECO:0000313" key="2">
    <source>
        <dbReference type="EMBL" id="NDL57509.1"/>
    </source>
</evidence>
<comment type="caution">
    <text evidence="2">The sequence shown here is derived from an EMBL/GenBank/DDBJ whole genome shotgun (WGS) entry which is preliminary data.</text>
</comment>
<name>A0A7K3M2M3_9ACTN</name>
<reference evidence="2 3" key="1">
    <citation type="submission" date="2019-11" db="EMBL/GenBank/DDBJ databases">
        <authorList>
            <person name="Li X.-J."/>
            <person name="Feng X.-M."/>
        </authorList>
    </citation>
    <scope>NUCLEOTIDE SEQUENCE [LARGE SCALE GENOMIC DNA]</scope>
    <source>
        <strain evidence="2 3">XMNu-373</strain>
    </source>
</reference>
<keyword evidence="3" id="KW-1185">Reference proteome</keyword>
<keyword evidence="1" id="KW-1133">Transmembrane helix</keyword>
<evidence type="ECO:0000256" key="1">
    <source>
        <dbReference type="SAM" id="Phobius"/>
    </source>
</evidence>
<dbReference type="EMBL" id="WLZY01000003">
    <property type="protein sequence ID" value="NDL57509.1"/>
    <property type="molecule type" value="Genomic_DNA"/>
</dbReference>
<feature type="transmembrane region" description="Helical" evidence="1">
    <location>
        <begin position="31"/>
        <end position="51"/>
    </location>
</feature>
<evidence type="ECO:0000313" key="3">
    <source>
        <dbReference type="Proteomes" id="UP000460435"/>
    </source>
</evidence>
<accession>A0A7K3M2M3</accession>
<protein>
    <submittedName>
        <fullName evidence="2">Uncharacterized protein</fullName>
    </submittedName>
</protein>
<gene>
    <name evidence="2" type="ORF">F7O44_10530</name>
</gene>